<feature type="compositionally biased region" description="Basic and acidic residues" evidence="1">
    <location>
        <begin position="188"/>
        <end position="207"/>
    </location>
</feature>
<feature type="compositionally biased region" description="Acidic residues" evidence="1">
    <location>
        <begin position="117"/>
        <end position="126"/>
    </location>
</feature>
<accession>G0UKV1</accession>
<dbReference type="VEuPathDB" id="TriTrypDB:TcIL3000_4_900"/>
<evidence type="ECO:0000313" key="3">
    <source>
        <dbReference type="EMBL" id="CCC90006.1"/>
    </source>
</evidence>
<feature type="region of interest" description="Disordered" evidence="1">
    <location>
        <begin position="95"/>
        <end position="207"/>
    </location>
</feature>
<evidence type="ECO:0000256" key="2">
    <source>
        <dbReference type="SAM" id="Phobius"/>
    </source>
</evidence>
<keyword evidence="2" id="KW-0812">Transmembrane</keyword>
<dbReference type="EMBL" id="HE575317">
    <property type="protein sequence ID" value="CCC90006.1"/>
    <property type="molecule type" value="Genomic_DNA"/>
</dbReference>
<protein>
    <submittedName>
        <fullName evidence="3">Uncharacterized protein TCIL3000_4_900</fullName>
    </submittedName>
</protein>
<sequence length="250" mass="27419">MLKLLSQRLRLAATIAFKRSGGGTKVEEAFNGLIKPRYSGEVYPIGHTNVAEVRVWLKIVDFCTTKEGKAYPYCRDKKPIFDRSKVSHAVFFLASDGEAADENPSGKEDEGPGNQDETAEGTPEDSDSGRHGEATEATNETREETISPGEGDEDAQEGTDAYDPNGSGWVSDEEEETGAEGDPEDEERGGGDNEDHHGETKGTKEKGAQGFRFWNDWGPLRIPIAAVGAVDMVLLFFNSLLFTVYWFGMR</sequence>
<keyword evidence="2" id="KW-1133">Transmembrane helix</keyword>
<feature type="compositionally biased region" description="Acidic residues" evidence="1">
    <location>
        <begin position="171"/>
        <end position="187"/>
    </location>
</feature>
<proteinExistence type="predicted"/>
<organism evidence="3">
    <name type="scientific">Trypanosoma congolense (strain IL3000)</name>
    <dbReference type="NCBI Taxonomy" id="1068625"/>
    <lineage>
        <taxon>Eukaryota</taxon>
        <taxon>Discoba</taxon>
        <taxon>Euglenozoa</taxon>
        <taxon>Kinetoplastea</taxon>
        <taxon>Metakinetoplastina</taxon>
        <taxon>Trypanosomatida</taxon>
        <taxon>Trypanosomatidae</taxon>
        <taxon>Trypanosoma</taxon>
        <taxon>Nannomonas</taxon>
    </lineage>
</organism>
<dbReference type="AlphaFoldDB" id="G0UKV1"/>
<feature type="transmembrane region" description="Helical" evidence="2">
    <location>
        <begin position="222"/>
        <end position="247"/>
    </location>
</feature>
<reference evidence="3" key="1">
    <citation type="journal article" date="2012" name="Proc. Natl. Acad. Sci. U.S.A.">
        <title>Antigenic diversity is generated by distinct evolutionary mechanisms in African trypanosome species.</title>
        <authorList>
            <person name="Jackson A.P."/>
            <person name="Berry A."/>
            <person name="Aslett M."/>
            <person name="Allison H.C."/>
            <person name="Burton P."/>
            <person name="Vavrova-Anderson J."/>
            <person name="Brown R."/>
            <person name="Browne H."/>
            <person name="Corton N."/>
            <person name="Hauser H."/>
            <person name="Gamble J."/>
            <person name="Gilderthorp R."/>
            <person name="Marcello L."/>
            <person name="McQuillan J."/>
            <person name="Otto T.D."/>
            <person name="Quail M.A."/>
            <person name="Sanders M.J."/>
            <person name="van Tonder A."/>
            <person name="Ginger M.L."/>
            <person name="Field M.C."/>
            <person name="Barry J.D."/>
            <person name="Hertz-Fowler C."/>
            <person name="Berriman M."/>
        </authorList>
    </citation>
    <scope>NUCLEOTIDE SEQUENCE</scope>
    <source>
        <strain evidence="3">IL3000</strain>
    </source>
</reference>
<gene>
    <name evidence="3" type="ORF">TCIL3000_4_900</name>
</gene>
<evidence type="ECO:0000256" key="1">
    <source>
        <dbReference type="SAM" id="MobiDB-lite"/>
    </source>
</evidence>
<keyword evidence="2" id="KW-0472">Membrane</keyword>
<feature type="compositionally biased region" description="Basic and acidic residues" evidence="1">
    <location>
        <begin position="127"/>
        <end position="145"/>
    </location>
</feature>
<name>G0UKV1_TRYCI</name>